<sequence length="107" mass="11580">MLVDFHIFHSTFTQADKAQIGVHVNAAASVGAIARERGTHWEKVSPSALLPVMIEVAALHVRAVVSLPLSLYASLQPARYSVHSRASSSQCIFEGRNCLTKHGICLT</sequence>
<organism evidence="1 2">
    <name type="scientific">Dreissena polymorpha</name>
    <name type="common">Zebra mussel</name>
    <name type="synonym">Mytilus polymorpha</name>
    <dbReference type="NCBI Taxonomy" id="45954"/>
    <lineage>
        <taxon>Eukaryota</taxon>
        <taxon>Metazoa</taxon>
        <taxon>Spiralia</taxon>
        <taxon>Lophotrochozoa</taxon>
        <taxon>Mollusca</taxon>
        <taxon>Bivalvia</taxon>
        <taxon>Autobranchia</taxon>
        <taxon>Heteroconchia</taxon>
        <taxon>Euheterodonta</taxon>
        <taxon>Imparidentia</taxon>
        <taxon>Neoheterodontei</taxon>
        <taxon>Myida</taxon>
        <taxon>Dreissenoidea</taxon>
        <taxon>Dreissenidae</taxon>
        <taxon>Dreissena</taxon>
    </lineage>
</organism>
<comment type="caution">
    <text evidence="1">The sequence shown here is derived from an EMBL/GenBank/DDBJ whole genome shotgun (WGS) entry which is preliminary data.</text>
</comment>
<reference evidence="1" key="2">
    <citation type="submission" date="2020-11" db="EMBL/GenBank/DDBJ databases">
        <authorList>
            <person name="McCartney M.A."/>
            <person name="Auch B."/>
            <person name="Kono T."/>
            <person name="Mallez S."/>
            <person name="Becker A."/>
            <person name="Gohl D.M."/>
            <person name="Silverstein K.A.T."/>
            <person name="Koren S."/>
            <person name="Bechman K.B."/>
            <person name="Herman A."/>
            <person name="Abrahante J.E."/>
            <person name="Garbe J."/>
        </authorList>
    </citation>
    <scope>NUCLEOTIDE SEQUENCE</scope>
    <source>
        <strain evidence="1">Duluth1</strain>
        <tissue evidence="1">Whole animal</tissue>
    </source>
</reference>
<reference evidence="1" key="1">
    <citation type="journal article" date="2019" name="bioRxiv">
        <title>The Genome of the Zebra Mussel, Dreissena polymorpha: A Resource for Invasive Species Research.</title>
        <authorList>
            <person name="McCartney M.A."/>
            <person name="Auch B."/>
            <person name="Kono T."/>
            <person name="Mallez S."/>
            <person name="Zhang Y."/>
            <person name="Obille A."/>
            <person name="Becker A."/>
            <person name="Abrahante J.E."/>
            <person name="Garbe J."/>
            <person name="Badalamenti J.P."/>
            <person name="Herman A."/>
            <person name="Mangelson H."/>
            <person name="Liachko I."/>
            <person name="Sullivan S."/>
            <person name="Sone E.D."/>
            <person name="Koren S."/>
            <person name="Silverstein K.A.T."/>
            <person name="Beckman K.B."/>
            <person name="Gohl D.M."/>
        </authorList>
    </citation>
    <scope>NUCLEOTIDE SEQUENCE</scope>
    <source>
        <strain evidence="1">Duluth1</strain>
        <tissue evidence="1">Whole animal</tissue>
    </source>
</reference>
<accession>A0A9D4LWP9</accession>
<dbReference type="Proteomes" id="UP000828390">
    <property type="component" value="Unassembled WGS sequence"/>
</dbReference>
<name>A0A9D4LWP9_DREPO</name>
<keyword evidence="2" id="KW-1185">Reference proteome</keyword>
<proteinExistence type="predicted"/>
<gene>
    <name evidence="1" type="ORF">DPMN_028273</name>
</gene>
<protein>
    <submittedName>
        <fullName evidence="1">Uncharacterized protein</fullName>
    </submittedName>
</protein>
<evidence type="ECO:0000313" key="2">
    <source>
        <dbReference type="Proteomes" id="UP000828390"/>
    </source>
</evidence>
<dbReference type="AlphaFoldDB" id="A0A9D4LWP9"/>
<evidence type="ECO:0000313" key="1">
    <source>
        <dbReference type="EMBL" id="KAH3865234.1"/>
    </source>
</evidence>
<dbReference type="EMBL" id="JAIWYP010000002">
    <property type="protein sequence ID" value="KAH3865234.1"/>
    <property type="molecule type" value="Genomic_DNA"/>
</dbReference>